<protein>
    <submittedName>
        <fullName evidence="1">Uncharacterized protein</fullName>
    </submittedName>
</protein>
<dbReference type="RefSeq" id="WP_377770462.1">
    <property type="nucleotide sequence ID" value="NZ_JBHUOQ010000001.1"/>
</dbReference>
<keyword evidence="2" id="KW-1185">Reference proteome</keyword>
<accession>A0ABW5WSN3</accession>
<gene>
    <name evidence="1" type="ORF">ACFSX4_00500</name>
</gene>
<proteinExistence type="predicted"/>
<sequence>MLDIKLSTIEESGEELVVKQHTYENDEDAKELYDKLTEEYAEQSLPFFGKGEQLLKLEILETDSEDFITECYFEYTEELKGHLYQRL</sequence>
<organism evidence="1 2">
    <name type="scientific">Corticicoccus populi</name>
    <dbReference type="NCBI Taxonomy" id="1812821"/>
    <lineage>
        <taxon>Bacteria</taxon>
        <taxon>Bacillati</taxon>
        <taxon>Bacillota</taxon>
        <taxon>Bacilli</taxon>
        <taxon>Bacillales</taxon>
        <taxon>Staphylococcaceae</taxon>
        <taxon>Corticicoccus</taxon>
    </lineage>
</organism>
<evidence type="ECO:0000313" key="1">
    <source>
        <dbReference type="EMBL" id="MFD2828925.1"/>
    </source>
</evidence>
<dbReference type="Proteomes" id="UP001597519">
    <property type="component" value="Unassembled WGS sequence"/>
</dbReference>
<evidence type="ECO:0000313" key="2">
    <source>
        <dbReference type="Proteomes" id="UP001597519"/>
    </source>
</evidence>
<name>A0ABW5WSN3_9STAP</name>
<comment type="caution">
    <text evidence="1">The sequence shown here is derived from an EMBL/GenBank/DDBJ whole genome shotgun (WGS) entry which is preliminary data.</text>
</comment>
<dbReference type="EMBL" id="JBHUOQ010000001">
    <property type="protein sequence ID" value="MFD2828925.1"/>
    <property type="molecule type" value="Genomic_DNA"/>
</dbReference>
<reference evidence="2" key="1">
    <citation type="journal article" date="2019" name="Int. J. Syst. Evol. Microbiol.">
        <title>The Global Catalogue of Microorganisms (GCM) 10K type strain sequencing project: providing services to taxonomists for standard genome sequencing and annotation.</title>
        <authorList>
            <consortium name="The Broad Institute Genomics Platform"/>
            <consortium name="The Broad Institute Genome Sequencing Center for Infectious Disease"/>
            <person name="Wu L."/>
            <person name="Ma J."/>
        </authorList>
    </citation>
    <scope>NUCLEOTIDE SEQUENCE [LARGE SCALE GENOMIC DNA]</scope>
    <source>
        <strain evidence="2">KCTC 33575</strain>
    </source>
</reference>